<comment type="caution">
    <text evidence="2">The sequence shown here is derived from an EMBL/GenBank/DDBJ whole genome shotgun (WGS) entry which is preliminary data.</text>
</comment>
<keyword evidence="3" id="KW-1185">Reference proteome</keyword>
<feature type="compositionally biased region" description="Low complexity" evidence="1">
    <location>
        <begin position="90"/>
        <end position="110"/>
    </location>
</feature>
<feature type="region of interest" description="Disordered" evidence="1">
    <location>
        <begin position="77"/>
        <end position="110"/>
    </location>
</feature>
<dbReference type="Proteomes" id="UP000822688">
    <property type="component" value="Chromosome 4"/>
</dbReference>
<accession>A0A8T0I576</accession>
<dbReference type="EMBL" id="CM026424">
    <property type="protein sequence ID" value="KAG0578612.1"/>
    <property type="molecule type" value="Genomic_DNA"/>
</dbReference>
<proteinExistence type="predicted"/>
<sequence>MSMRRATQCLGKLPEKPRSRGPSQPTSPLWPGYHTRWHDSEQETSKLIHAASPVASVTSERVYRSHETVKAWLDSSPTSVLDDQNDDESVPSSFESLSSSPLGSPRYRSHSTSRFFSSSSELNQPAHVRVRAISPPRCPANRDPADVSRIDAGRCSGGSFLMLAFKNTSNRRTSAPKTFQFSSGAFRDDHLQDFTPEECGSPGSEFSLTHEWHHMLEAGTAAGMSTRDSSGNDSDYENPYDALNGSEFGLGSVATSMSRSHAQVVRKPSRTRSMELPPKSRGHDGSGSGLLKDEKSQFMAHHITTLPRHSAPLMNRDQSQGVNYDMSDIQRISRRHSERTTSMRDAFEHVQNQKVHNNAAALEEGKCSKLASRYEREEREIKSWEEQQRAKATSAMKQAEVCEAPHPILSLEYRVPVNSFFLLRSKSCQISPS</sequence>
<reference evidence="2" key="1">
    <citation type="submission" date="2020-06" db="EMBL/GenBank/DDBJ databases">
        <title>WGS assembly of Ceratodon purpureus strain R40.</title>
        <authorList>
            <person name="Carey S.B."/>
            <person name="Jenkins J."/>
            <person name="Shu S."/>
            <person name="Lovell J.T."/>
            <person name="Sreedasyam A."/>
            <person name="Maumus F."/>
            <person name="Tiley G.P."/>
            <person name="Fernandez-Pozo N."/>
            <person name="Barry K."/>
            <person name="Chen C."/>
            <person name="Wang M."/>
            <person name="Lipzen A."/>
            <person name="Daum C."/>
            <person name="Saski C.A."/>
            <person name="Payton A.C."/>
            <person name="Mcbreen J.C."/>
            <person name="Conrad R.E."/>
            <person name="Kollar L.M."/>
            <person name="Olsson S."/>
            <person name="Huttunen S."/>
            <person name="Landis J.B."/>
            <person name="Wickett N.J."/>
            <person name="Johnson M.G."/>
            <person name="Rensing S.A."/>
            <person name="Grimwood J."/>
            <person name="Schmutz J."/>
            <person name="Mcdaniel S.F."/>
        </authorList>
    </citation>
    <scope>NUCLEOTIDE SEQUENCE</scope>
    <source>
        <strain evidence="2">R40</strain>
    </source>
</reference>
<dbReference type="AlphaFoldDB" id="A0A8T0I576"/>
<evidence type="ECO:0000256" key="1">
    <source>
        <dbReference type="SAM" id="MobiDB-lite"/>
    </source>
</evidence>
<evidence type="ECO:0008006" key="4">
    <source>
        <dbReference type="Google" id="ProtNLM"/>
    </source>
</evidence>
<feature type="region of interest" description="Disordered" evidence="1">
    <location>
        <begin position="260"/>
        <end position="291"/>
    </location>
</feature>
<protein>
    <recommendedName>
        <fullName evidence="4">Remorin C-terminal domain-containing protein</fullName>
    </recommendedName>
</protein>
<name>A0A8T0I576_CERPU</name>
<evidence type="ECO:0000313" key="2">
    <source>
        <dbReference type="EMBL" id="KAG0578612.1"/>
    </source>
</evidence>
<organism evidence="2 3">
    <name type="scientific">Ceratodon purpureus</name>
    <name type="common">Fire moss</name>
    <name type="synonym">Dicranum purpureum</name>
    <dbReference type="NCBI Taxonomy" id="3225"/>
    <lineage>
        <taxon>Eukaryota</taxon>
        <taxon>Viridiplantae</taxon>
        <taxon>Streptophyta</taxon>
        <taxon>Embryophyta</taxon>
        <taxon>Bryophyta</taxon>
        <taxon>Bryophytina</taxon>
        <taxon>Bryopsida</taxon>
        <taxon>Dicranidae</taxon>
        <taxon>Pseudoditrichales</taxon>
        <taxon>Ditrichaceae</taxon>
        <taxon>Ceratodon</taxon>
    </lineage>
</organism>
<evidence type="ECO:0000313" key="3">
    <source>
        <dbReference type="Proteomes" id="UP000822688"/>
    </source>
</evidence>
<feature type="region of interest" description="Disordered" evidence="1">
    <location>
        <begin position="1"/>
        <end position="60"/>
    </location>
</feature>
<feature type="compositionally biased region" description="Basic and acidic residues" evidence="1">
    <location>
        <begin position="36"/>
        <end position="46"/>
    </location>
</feature>
<gene>
    <name evidence="2" type="ORF">KC19_4G036700</name>
</gene>